<evidence type="ECO:0000256" key="1">
    <source>
        <dbReference type="ARBA" id="ARBA00004651"/>
    </source>
</evidence>
<organism evidence="8 9">
    <name type="scientific">Micromonospora eburnea</name>
    <dbReference type="NCBI Taxonomy" id="227316"/>
    <lineage>
        <taxon>Bacteria</taxon>
        <taxon>Bacillati</taxon>
        <taxon>Actinomycetota</taxon>
        <taxon>Actinomycetes</taxon>
        <taxon>Micromonosporales</taxon>
        <taxon>Micromonosporaceae</taxon>
        <taxon>Micromonospora</taxon>
    </lineage>
</organism>
<name>A0A1C6UYQ5_9ACTN</name>
<dbReference type="STRING" id="227316.GA0070604_3989"/>
<evidence type="ECO:0000313" key="9">
    <source>
        <dbReference type="Proteomes" id="UP000199696"/>
    </source>
</evidence>
<evidence type="ECO:0000256" key="3">
    <source>
        <dbReference type="ARBA" id="ARBA00022692"/>
    </source>
</evidence>
<evidence type="ECO:0000259" key="7">
    <source>
        <dbReference type="Pfam" id="PF13396"/>
    </source>
</evidence>
<dbReference type="GO" id="GO:0005886">
    <property type="term" value="C:plasma membrane"/>
    <property type="evidence" value="ECO:0007669"/>
    <property type="project" value="UniProtKB-SubCell"/>
</dbReference>
<evidence type="ECO:0000313" key="8">
    <source>
        <dbReference type="EMBL" id="SCL59139.1"/>
    </source>
</evidence>
<comment type="subcellular location">
    <subcellularLocation>
        <location evidence="1">Cell membrane</location>
        <topology evidence="1">Multi-pass membrane protein</topology>
    </subcellularLocation>
</comment>
<keyword evidence="3 6" id="KW-0812">Transmembrane</keyword>
<protein>
    <submittedName>
        <fullName evidence="8">Phospholipase_D-nuclease N-terminal</fullName>
    </submittedName>
</protein>
<dbReference type="AlphaFoldDB" id="A0A1C6UYQ5"/>
<keyword evidence="4 6" id="KW-1133">Transmembrane helix</keyword>
<dbReference type="Pfam" id="PF13396">
    <property type="entry name" value="PLDc_N"/>
    <property type="match status" value="1"/>
</dbReference>
<dbReference type="InterPro" id="IPR027379">
    <property type="entry name" value="CLS_N"/>
</dbReference>
<reference evidence="9" key="1">
    <citation type="submission" date="2016-06" db="EMBL/GenBank/DDBJ databases">
        <authorList>
            <person name="Varghese N."/>
            <person name="Submissions Spin"/>
        </authorList>
    </citation>
    <scope>NUCLEOTIDE SEQUENCE [LARGE SCALE GENOMIC DNA]</scope>
    <source>
        <strain evidence="9">DSM 44814</strain>
    </source>
</reference>
<keyword evidence="5 6" id="KW-0472">Membrane</keyword>
<dbReference type="RefSeq" id="WP_091120433.1">
    <property type="nucleotide sequence ID" value="NZ_FMHY01000002.1"/>
</dbReference>
<dbReference type="OrthoDB" id="5125307at2"/>
<evidence type="ECO:0000256" key="5">
    <source>
        <dbReference type="ARBA" id="ARBA00023136"/>
    </source>
</evidence>
<dbReference type="EMBL" id="FMHY01000002">
    <property type="protein sequence ID" value="SCL59139.1"/>
    <property type="molecule type" value="Genomic_DNA"/>
</dbReference>
<proteinExistence type="predicted"/>
<keyword evidence="9" id="KW-1185">Reference proteome</keyword>
<keyword evidence="2" id="KW-1003">Cell membrane</keyword>
<feature type="transmembrane region" description="Helical" evidence="6">
    <location>
        <begin position="48"/>
        <end position="67"/>
    </location>
</feature>
<feature type="domain" description="Cardiolipin synthase N-terminal" evidence="7">
    <location>
        <begin position="26"/>
        <end position="69"/>
    </location>
</feature>
<accession>A0A1C6UYQ5</accession>
<evidence type="ECO:0000256" key="6">
    <source>
        <dbReference type="SAM" id="Phobius"/>
    </source>
</evidence>
<gene>
    <name evidence="8" type="ORF">GA0070604_3989</name>
</gene>
<evidence type="ECO:0000256" key="2">
    <source>
        <dbReference type="ARBA" id="ARBA00022475"/>
    </source>
</evidence>
<sequence length="74" mass="8158">MAKQKWKDLSRERRAVIIALGSVELALTATAAADLARRPADLVRGPKPLWWLAIFVQPVGPMAYLTWGRGSSAR</sequence>
<evidence type="ECO:0000256" key="4">
    <source>
        <dbReference type="ARBA" id="ARBA00022989"/>
    </source>
</evidence>
<dbReference type="Proteomes" id="UP000199696">
    <property type="component" value="Unassembled WGS sequence"/>
</dbReference>